<evidence type="ECO:0000313" key="9">
    <source>
        <dbReference type="EMBL" id="MFB9713653.1"/>
    </source>
</evidence>
<reference evidence="9 10" key="1">
    <citation type="submission" date="2024-09" db="EMBL/GenBank/DDBJ databases">
        <authorList>
            <person name="Sun Q."/>
            <person name="Mori K."/>
        </authorList>
    </citation>
    <scope>NUCLEOTIDE SEQUENCE [LARGE SCALE GENOMIC DNA]</scope>
    <source>
        <strain evidence="9 10">JCM 13519</strain>
    </source>
</reference>
<evidence type="ECO:0000256" key="4">
    <source>
        <dbReference type="ARBA" id="ARBA00023002"/>
    </source>
</evidence>
<keyword evidence="2" id="KW-0001">2Fe-2S</keyword>
<evidence type="ECO:0000313" key="10">
    <source>
        <dbReference type="Proteomes" id="UP001589536"/>
    </source>
</evidence>
<dbReference type="Pfam" id="PF00355">
    <property type="entry name" value="Rieske"/>
    <property type="match status" value="1"/>
</dbReference>
<comment type="cofactor">
    <cofactor evidence="1">
        <name>Fe cation</name>
        <dbReference type="ChEBI" id="CHEBI:24875"/>
    </cofactor>
</comment>
<dbReference type="CDD" id="cd00680">
    <property type="entry name" value="RHO_alpha_C"/>
    <property type="match status" value="1"/>
</dbReference>
<organism evidence="9 10">
    <name type="scientific">Arthrobacter methylotrophus</name>
    <dbReference type="NCBI Taxonomy" id="121291"/>
    <lineage>
        <taxon>Bacteria</taxon>
        <taxon>Bacillati</taxon>
        <taxon>Actinomycetota</taxon>
        <taxon>Actinomycetes</taxon>
        <taxon>Micrococcales</taxon>
        <taxon>Micrococcaceae</taxon>
        <taxon>Arthrobacter</taxon>
    </lineage>
</organism>
<accession>A0ABV5UM96</accession>
<evidence type="ECO:0000256" key="3">
    <source>
        <dbReference type="ARBA" id="ARBA00022723"/>
    </source>
</evidence>
<dbReference type="CDD" id="cd03469">
    <property type="entry name" value="Rieske_RO_Alpha_N"/>
    <property type="match status" value="1"/>
</dbReference>
<dbReference type="Proteomes" id="UP001589536">
    <property type="component" value="Unassembled WGS sequence"/>
</dbReference>
<dbReference type="InterPro" id="IPR015881">
    <property type="entry name" value="ARHD_Rieske_2Fe_2S"/>
</dbReference>
<gene>
    <name evidence="9" type="ORF">ACFFPI_05730</name>
</gene>
<protein>
    <submittedName>
        <fullName evidence="9">Aromatic ring-hydroxylating dioxygenase subunit alpha</fullName>
    </submittedName>
</protein>
<dbReference type="Pfam" id="PF00848">
    <property type="entry name" value="Ring_hydroxyl_A"/>
    <property type="match status" value="1"/>
</dbReference>
<feature type="domain" description="Rieske" evidence="8">
    <location>
        <begin position="46"/>
        <end position="153"/>
    </location>
</feature>
<dbReference type="Gene3D" id="2.102.10.10">
    <property type="entry name" value="Rieske [2Fe-2S] iron-sulphur domain"/>
    <property type="match status" value="1"/>
</dbReference>
<dbReference type="InterPro" id="IPR017941">
    <property type="entry name" value="Rieske_2Fe-2S"/>
</dbReference>
<dbReference type="InterPro" id="IPR036922">
    <property type="entry name" value="Rieske_2Fe-2S_sf"/>
</dbReference>
<dbReference type="InterPro" id="IPR001663">
    <property type="entry name" value="Rng_hydr_dOase-A"/>
</dbReference>
<evidence type="ECO:0000256" key="2">
    <source>
        <dbReference type="ARBA" id="ARBA00022714"/>
    </source>
</evidence>
<dbReference type="SUPFAM" id="SSF55961">
    <property type="entry name" value="Bet v1-like"/>
    <property type="match status" value="1"/>
</dbReference>
<dbReference type="PROSITE" id="PS51296">
    <property type="entry name" value="RIESKE"/>
    <property type="match status" value="1"/>
</dbReference>
<dbReference type="InterPro" id="IPR015879">
    <property type="entry name" value="Ring_hydroxy_dOase_asu_C_dom"/>
</dbReference>
<dbReference type="PANTHER" id="PTHR43756">
    <property type="entry name" value="CHOLINE MONOOXYGENASE, CHLOROPLASTIC"/>
    <property type="match status" value="1"/>
</dbReference>
<comment type="caution">
    <text evidence="9">The sequence shown here is derived from an EMBL/GenBank/DDBJ whole genome shotgun (WGS) entry which is preliminary data.</text>
</comment>
<evidence type="ECO:0000256" key="7">
    <source>
        <dbReference type="ARBA" id="ARBA00023027"/>
    </source>
</evidence>
<dbReference type="PROSITE" id="PS00570">
    <property type="entry name" value="RING_HYDROXYL_ALPHA"/>
    <property type="match status" value="1"/>
</dbReference>
<evidence type="ECO:0000256" key="6">
    <source>
        <dbReference type="ARBA" id="ARBA00023014"/>
    </source>
</evidence>
<dbReference type="RefSeq" id="WP_345052952.1">
    <property type="nucleotide sequence ID" value="NZ_BAABED010000001.1"/>
</dbReference>
<sequence length="407" mass="46270">MRSPIPVEAFDASCGDINEVVAFPPEAFTSPEFHEFEMDAVFGHEWLCIGRATDIPNKGDYFTVDALDEQLLIVRQSDGTIRAQSNVCRHRAMKLADGQGNARRFKCDYHSWVYGLDGVLQSAPDLNDNPCFVKSEVQLPEIRSEVWENFIFVTFDPDIPPLKERLSALAKYLTNWGIPHLKSATPQEFFPVDVNWKIFGDECYHCAHLHSKSWCPMYDTASERIDYDSPVNEPEKGVIAYDLISLEKDLSPTRTGKNLQPVLPDLTDDERRRLIYVTVAPNLLLIAMPDKVKYFMWLPTGPTTSVFSATWMYPESTLQKPGFEEEWKMEVEDLKEVMEEDVYAWTSVQKGMFSRNAPRGRYAPSEVVLVRLNEWLVEKYRAADAKARNAQTVQDADLAPAPVSAGV</sequence>
<keyword evidence="9" id="KW-0223">Dioxygenase</keyword>
<dbReference type="PANTHER" id="PTHR43756:SF5">
    <property type="entry name" value="CHOLINE MONOOXYGENASE, CHLOROPLASTIC"/>
    <property type="match status" value="1"/>
</dbReference>
<evidence type="ECO:0000256" key="5">
    <source>
        <dbReference type="ARBA" id="ARBA00023004"/>
    </source>
</evidence>
<keyword evidence="10" id="KW-1185">Reference proteome</keyword>
<keyword evidence="6" id="KW-0411">Iron-sulfur</keyword>
<dbReference type="PRINTS" id="PR00090">
    <property type="entry name" value="RNGDIOXGNASE"/>
</dbReference>
<keyword evidence="3" id="KW-0479">Metal-binding</keyword>
<dbReference type="EMBL" id="JBHMBH010000012">
    <property type="protein sequence ID" value="MFB9713653.1"/>
    <property type="molecule type" value="Genomic_DNA"/>
</dbReference>
<keyword evidence="7" id="KW-0520">NAD</keyword>
<dbReference type="SUPFAM" id="SSF50022">
    <property type="entry name" value="ISP domain"/>
    <property type="match status" value="1"/>
</dbReference>
<name>A0ABV5UM96_9MICC</name>
<dbReference type="GO" id="GO:0051213">
    <property type="term" value="F:dioxygenase activity"/>
    <property type="evidence" value="ECO:0007669"/>
    <property type="project" value="UniProtKB-KW"/>
</dbReference>
<proteinExistence type="predicted"/>
<keyword evidence="5" id="KW-0408">Iron</keyword>
<dbReference type="Gene3D" id="3.90.380.10">
    <property type="entry name" value="Naphthalene 1,2-dioxygenase Alpha Subunit, Chain A, domain 1"/>
    <property type="match status" value="1"/>
</dbReference>
<evidence type="ECO:0000256" key="1">
    <source>
        <dbReference type="ARBA" id="ARBA00001962"/>
    </source>
</evidence>
<keyword evidence="4" id="KW-0560">Oxidoreductase</keyword>
<evidence type="ECO:0000259" key="8">
    <source>
        <dbReference type="PROSITE" id="PS51296"/>
    </source>
</evidence>